<organism evidence="5 6">
    <name type="scientific">Candidatus Solincola sediminis</name>
    <dbReference type="NCBI Taxonomy" id="1797199"/>
    <lineage>
        <taxon>Bacteria</taxon>
        <taxon>Bacillati</taxon>
        <taxon>Actinomycetota</taxon>
        <taxon>Candidatus Geothermincolia</taxon>
        <taxon>Candidatus Geothermincolales</taxon>
        <taxon>Candidatus Geothermincolaceae</taxon>
        <taxon>Candidatus Solincola</taxon>
    </lineage>
</organism>
<keyword evidence="3" id="KW-0411">Iron-sulfur</keyword>
<dbReference type="Pfam" id="PF00037">
    <property type="entry name" value="Fer4"/>
    <property type="match status" value="1"/>
</dbReference>
<dbReference type="GO" id="GO:0051536">
    <property type="term" value="F:iron-sulfur cluster binding"/>
    <property type="evidence" value="ECO:0007669"/>
    <property type="project" value="UniProtKB-KW"/>
</dbReference>
<protein>
    <recommendedName>
        <fullName evidence="4">4Fe-4S ferredoxin-type domain-containing protein</fullName>
    </recommendedName>
</protein>
<evidence type="ECO:0000256" key="1">
    <source>
        <dbReference type="ARBA" id="ARBA00022723"/>
    </source>
</evidence>
<sequence length="288" mass="30639">MVITVAAGKGGTGKTLVAVNLAVSLHRAGIKTLFADADVEEPNGHLFVNPTITRKEEVAIRIPRIDENLCDCCGECSSFCSYAALARTPSRVLVFEELCHGCGGCAILCPMHAIEEKERVAGVIEHGRTGEGMDFMQGILEIGEPKASPIISQMKRSLAPDAVNIVDCGPGTGCSVMTTVQGSDLCLMVTEPTPFGMHDLVMAVKMAEALGVPSVVVVNKDIAGNSEIKQFCARNGLDILLSLPFSREIARLNSSGINLVDDDKQWESEFLSLYEKATSRVGVKGGLS</sequence>
<dbReference type="PANTHER" id="PTHR43063:SF1">
    <property type="entry name" value="4FE-4S CLUSTER CONTAINING PARA FAMILY ATPASE PROTEIN"/>
    <property type="match status" value="1"/>
</dbReference>
<dbReference type="PROSITE" id="PS00198">
    <property type="entry name" value="4FE4S_FER_1"/>
    <property type="match status" value="1"/>
</dbReference>
<dbReference type="InterPro" id="IPR027417">
    <property type="entry name" value="P-loop_NTPase"/>
</dbReference>
<dbReference type="Gene3D" id="3.40.50.300">
    <property type="entry name" value="P-loop containing nucleotide triphosphate hydrolases"/>
    <property type="match status" value="1"/>
</dbReference>
<dbReference type="SUPFAM" id="SSF54862">
    <property type="entry name" value="4Fe-4S ferredoxins"/>
    <property type="match status" value="1"/>
</dbReference>
<dbReference type="PROSITE" id="PS51379">
    <property type="entry name" value="4FE4S_FER_2"/>
    <property type="match status" value="2"/>
</dbReference>
<evidence type="ECO:0000313" key="6">
    <source>
        <dbReference type="Proteomes" id="UP000177876"/>
    </source>
</evidence>
<keyword evidence="1" id="KW-0479">Metal-binding</keyword>
<feature type="domain" description="4Fe-4S ferredoxin-type" evidence="4">
    <location>
        <begin position="61"/>
        <end position="89"/>
    </location>
</feature>
<proteinExistence type="predicted"/>
<dbReference type="STRING" id="1797197.A2Y75_12235"/>
<dbReference type="PANTHER" id="PTHR43063">
    <property type="entry name" value="4FE-4S CLUSTER CONTAINING PARA FAMILY ATPASE PROTEIN"/>
    <property type="match status" value="1"/>
</dbReference>
<dbReference type="Gene3D" id="3.30.70.20">
    <property type="match status" value="1"/>
</dbReference>
<evidence type="ECO:0000259" key="4">
    <source>
        <dbReference type="PROSITE" id="PS51379"/>
    </source>
</evidence>
<evidence type="ECO:0000256" key="3">
    <source>
        <dbReference type="ARBA" id="ARBA00023014"/>
    </source>
</evidence>
<reference evidence="5 6" key="1">
    <citation type="journal article" date="2016" name="Nat. Commun.">
        <title>Thousands of microbial genomes shed light on interconnected biogeochemical processes in an aquifer system.</title>
        <authorList>
            <person name="Anantharaman K."/>
            <person name="Brown C.T."/>
            <person name="Hug L.A."/>
            <person name="Sharon I."/>
            <person name="Castelle C.J."/>
            <person name="Probst A.J."/>
            <person name="Thomas B.C."/>
            <person name="Singh A."/>
            <person name="Wilkins M.J."/>
            <person name="Karaoz U."/>
            <person name="Brodie E.L."/>
            <person name="Williams K.H."/>
            <person name="Hubbard S.S."/>
            <person name="Banfield J.F."/>
        </authorList>
    </citation>
    <scope>NUCLEOTIDE SEQUENCE [LARGE SCALE GENOMIC DNA]</scope>
</reference>
<evidence type="ECO:0000313" key="5">
    <source>
        <dbReference type="EMBL" id="OFW57990.1"/>
    </source>
</evidence>
<dbReference type="InterPro" id="IPR017896">
    <property type="entry name" value="4Fe4S_Fe-S-bd"/>
</dbReference>
<dbReference type="AlphaFoldDB" id="A0A1F2WM98"/>
<dbReference type="InterPro" id="IPR002586">
    <property type="entry name" value="CobQ/CobB/MinD/ParA_Nub-bd_dom"/>
</dbReference>
<dbReference type="Pfam" id="PF01656">
    <property type="entry name" value="CbiA"/>
    <property type="match status" value="1"/>
</dbReference>
<comment type="caution">
    <text evidence="5">The sequence shown here is derived from an EMBL/GenBank/DDBJ whole genome shotgun (WGS) entry which is preliminary data.</text>
</comment>
<gene>
    <name evidence="5" type="ORF">A2Y75_12235</name>
</gene>
<name>A0A1F2WM98_9ACTN</name>
<dbReference type="GO" id="GO:0046872">
    <property type="term" value="F:metal ion binding"/>
    <property type="evidence" value="ECO:0007669"/>
    <property type="project" value="UniProtKB-KW"/>
</dbReference>
<feature type="domain" description="4Fe-4S ferredoxin-type" evidence="4">
    <location>
        <begin position="90"/>
        <end position="119"/>
    </location>
</feature>
<dbReference type="Proteomes" id="UP000177876">
    <property type="component" value="Unassembled WGS sequence"/>
</dbReference>
<evidence type="ECO:0000256" key="2">
    <source>
        <dbReference type="ARBA" id="ARBA00023004"/>
    </source>
</evidence>
<dbReference type="InterPro" id="IPR017900">
    <property type="entry name" value="4Fe4S_Fe_S_CS"/>
</dbReference>
<dbReference type="SUPFAM" id="SSF52540">
    <property type="entry name" value="P-loop containing nucleoside triphosphate hydrolases"/>
    <property type="match status" value="1"/>
</dbReference>
<accession>A0A1F2WM98</accession>
<dbReference type="EMBL" id="MELK01000028">
    <property type="protein sequence ID" value="OFW57990.1"/>
    <property type="molecule type" value="Genomic_DNA"/>
</dbReference>
<keyword evidence="2" id="KW-0408">Iron</keyword>